<proteinExistence type="predicted"/>
<keyword evidence="1" id="KW-0378">Hydrolase</keyword>
<reference evidence="1" key="1">
    <citation type="submission" date="2018-06" db="EMBL/GenBank/DDBJ databases">
        <authorList>
            <person name="Zhirakovskaya E."/>
        </authorList>
    </citation>
    <scope>NUCLEOTIDE SEQUENCE</scope>
</reference>
<dbReference type="GO" id="GO:0008233">
    <property type="term" value="F:peptidase activity"/>
    <property type="evidence" value="ECO:0007669"/>
    <property type="project" value="UniProtKB-KW"/>
</dbReference>
<gene>
    <name evidence="1" type="ORF">MNBD_DELTA03-321</name>
</gene>
<name>A0A3B0VHI3_9ZZZZ</name>
<keyword evidence="1" id="KW-0645">Protease</keyword>
<dbReference type="Gene3D" id="2.40.10.10">
    <property type="entry name" value="Trypsin-like serine proteases"/>
    <property type="match status" value="1"/>
</dbReference>
<dbReference type="InterPro" id="IPR043504">
    <property type="entry name" value="Peptidase_S1_PA_chymotrypsin"/>
</dbReference>
<sequence length="101" mass="11505">MARMIKRKGAVTLAVLGLLLWAFMVSTASADKGIESLRSTGKAFASVAKRVSPAVVFIKVEKEVARSRGNQYMMPFNNDLFRRFFGTPFPYQHRRMQPRKH</sequence>
<organism evidence="1">
    <name type="scientific">hydrothermal vent metagenome</name>
    <dbReference type="NCBI Taxonomy" id="652676"/>
    <lineage>
        <taxon>unclassified sequences</taxon>
        <taxon>metagenomes</taxon>
        <taxon>ecological metagenomes</taxon>
    </lineage>
</organism>
<feature type="non-terminal residue" evidence="1">
    <location>
        <position position="101"/>
    </location>
</feature>
<dbReference type="GO" id="GO:0006508">
    <property type="term" value="P:proteolysis"/>
    <property type="evidence" value="ECO:0007669"/>
    <property type="project" value="UniProtKB-KW"/>
</dbReference>
<protein>
    <submittedName>
        <fullName evidence="1">HtrA protease/chaperone protein</fullName>
    </submittedName>
</protein>
<accession>A0A3B0VHI3</accession>
<dbReference type="EMBL" id="UOEX01000298">
    <property type="protein sequence ID" value="VAW39753.1"/>
    <property type="molecule type" value="Genomic_DNA"/>
</dbReference>
<dbReference type="AlphaFoldDB" id="A0A3B0VHI3"/>
<evidence type="ECO:0000313" key="1">
    <source>
        <dbReference type="EMBL" id="VAW39753.1"/>
    </source>
</evidence>